<organism evidence="1 2">
    <name type="scientific">Candidatus Brevifilum fermentans</name>
    <dbReference type="NCBI Taxonomy" id="1986204"/>
    <lineage>
        <taxon>Bacteria</taxon>
        <taxon>Bacillati</taxon>
        <taxon>Chloroflexota</taxon>
        <taxon>Anaerolineae</taxon>
        <taxon>Anaerolineales</taxon>
        <taxon>Anaerolineaceae</taxon>
        <taxon>Candidatus Brevifilum</taxon>
    </lineage>
</organism>
<gene>
    <name evidence="1" type="ORF">CFX1CAM_0003</name>
</gene>
<sequence>MDKLAVITINHNHGEMIKKAIESLHEQSFPGSFTAFVINNTADTTTKTWLANTYPEVQVLENAHPRGFASNVNQVITQNPEFDFYLLLNPDVICMPGMLADLMQVMAEDERIGVAGPQLLNLDGSVQPSRRRFASFRVLIYRALHLDALCKHLPAVDHYLMSRDVFKGITAVDWLTGAVLLLRKTALEQVGLMDERFFLYFEDEDLCCRMWQQGWKVCYVPFAQAYHAHLAEGRKKIFSRANFHHIHSAFKMLIKYRGKIGSCQQS</sequence>
<proteinExistence type="predicted"/>
<dbReference type="Pfam" id="PF13641">
    <property type="entry name" value="Glyco_tranf_2_3"/>
    <property type="match status" value="1"/>
</dbReference>
<accession>A0A1Y6K394</accession>
<dbReference type="PANTHER" id="PTHR43179:SF7">
    <property type="entry name" value="RHAMNOSYLTRANSFERASE WBBL"/>
    <property type="match status" value="1"/>
</dbReference>
<reference evidence="2" key="1">
    <citation type="submission" date="2017-05" db="EMBL/GenBank/DDBJ databases">
        <authorList>
            <person name="Kirkegaard R."/>
            <person name="Mcilroy J S."/>
        </authorList>
    </citation>
    <scope>NUCLEOTIDE SEQUENCE [LARGE SCALE GENOMIC DNA]</scope>
</reference>
<dbReference type="GO" id="GO:0016740">
    <property type="term" value="F:transferase activity"/>
    <property type="evidence" value="ECO:0007669"/>
    <property type="project" value="UniProtKB-KW"/>
</dbReference>
<evidence type="ECO:0000313" key="2">
    <source>
        <dbReference type="Proteomes" id="UP000195514"/>
    </source>
</evidence>
<dbReference type="InterPro" id="IPR029044">
    <property type="entry name" value="Nucleotide-diphossugar_trans"/>
</dbReference>
<dbReference type="Gene3D" id="3.90.550.10">
    <property type="entry name" value="Spore Coat Polysaccharide Biosynthesis Protein SpsA, Chain A"/>
    <property type="match status" value="1"/>
</dbReference>
<dbReference type="EMBL" id="LT859958">
    <property type="protein sequence ID" value="SMX53069.1"/>
    <property type="molecule type" value="Genomic_DNA"/>
</dbReference>
<dbReference type="RefSeq" id="WP_087861031.1">
    <property type="nucleotide sequence ID" value="NZ_LT859958.1"/>
</dbReference>
<dbReference type="Proteomes" id="UP000195514">
    <property type="component" value="Chromosome I"/>
</dbReference>
<dbReference type="KEGG" id="abat:CFX1CAM_0003"/>
<keyword evidence="2" id="KW-1185">Reference proteome</keyword>
<evidence type="ECO:0000313" key="1">
    <source>
        <dbReference type="EMBL" id="SMX53069.1"/>
    </source>
</evidence>
<dbReference type="CDD" id="cd04186">
    <property type="entry name" value="GT_2_like_c"/>
    <property type="match status" value="1"/>
</dbReference>
<dbReference type="AlphaFoldDB" id="A0A1Y6K394"/>
<protein>
    <submittedName>
        <fullName evidence="1">Putative Glycosyl transferase family 2</fullName>
    </submittedName>
</protein>
<dbReference type="PANTHER" id="PTHR43179">
    <property type="entry name" value="RHAMNOSYLTRANSFERASE WBBL"/>
    <property type="match status" value="1"/>
</dbReference>
<keyword evidence="1" id="KW-0808">Transferase</keyword>
<dbReference type="OrthoDB" id="9813495at2"/>
<name>A0A1Y6K394_9CHLR</name>
<dbReference type="SUPFAM" id="SSF53448">
    <property type="entry name" value="Nucleotide-diphospho-sugar transferases"/>
    <property type="match status" value="1"/>
</dbReference>